<feature type="signal peptide" evidence="1">
    <location>
        <begin position="1"/>
        <end position="19"/>
    </location>
</feature>
<reference evidence="2" key="1">
    <citation type="journal article" date="2021" name="Nat. Commun.">
        <title>Genetic determinants of endophytism in the Arabidopsis root mycobiome.</title>
        <authorList>
            <person name="Mesny F."/>
            <person name="Miyauchi S."/>
            <person name="Thiergart T."/>
            <person name="Pickel B."/>
            <person name="Atanasova L."/>
            <person name="Karlsson M."/>
            <person name="Huettel B."/>
            <person name="Barry K.W."/>
            <person name="Haridas S."/>
            <person name="Chen C."/>
            <person name="Bauer D."/>
            <person name="Andreopoulos W."/>
            <person name="Pangilinan J."/>
            <person name="LaButti K."/>
            <person name="Riley R."/>
            <person name="Lipzen A."/>
            <person name="Clum A."/>
            <person name="Drula E."/>
            <person name="Henrissat B."/>
            <person name="Kohler A."/>
            <person name="Grigoriev I.V."/>
            <person name="Martin F.M."/>
            <person name="Hacquard S."/>
        </authorList>
    </citation>
    <scope>NUCLEOTIDE SEQUENCE</scope>
    <source>
        <strain evidence="2">MPI-SDFR-AT-0120</strain>
    </source>
</reference>
<comment type="caution">
    <text evidence="2">The sequence shown here is derived from an EMBL/GenBank/DDBJ whole genome shotgun (WGS) entry which is preliminary data.</text>
</comment>
<dbReference type="InterPro" id="IPR006771">
    <property type="entry name" value="CetA-like"/>
</dbReference>
<sequence>MRFSAVVTTLTITAATTHAATNTIHNNCAYDIWYTSVGSKNPAPPEKLSAGQYAEEEQYFDTTGTAIKITKSETGLYTSKPVLHFAYSYNKGKQIYYGLSSHAGFDFWGEKLTLGPIEGESGTVITWDGKPGVDYTAAYLGGELDLILVLCAKK</sequence>
<dbReference type="OrthoDB" id="3682664at2759"/>
<keyword evidence="3" id="KW-1185">Reference proteome</keyword>
<dbReference type="Proteomes" id="UP000813461">
    <property type="component" value="Unassembled WGS sequence"/>
</dbReference>
<protein>
    <recommendedName>
        <fullName evidence="4">BYS1 domain protein</fullName>
    </recommendedName>
</protein>
<dbReference type="PANTHER" id="PTHR36195:SF4">
    <property type="entry name" value="DOMAIN PROTEIN, PUTATIVE (AFU_ORTHOLOGUE AFUA_5G01990)-RELATED"/>
    <property type="match status" value="1"/>
</dbReference>
<evidence type="ECO:0000313" key="2">
    <source>
        <dbReference type="EMBL" id="KAH7093040.1"/>
    </source>
</evidence>
<dbReference type="PANTHER" id="PTHR36195">
    <property type="entry name" value="DOMAIN PROTEIN, PUTATIVE (AFU_ORTHOLOGUE AFUA_5G01990)-RELATED-RELATED"/>
    <property type="match status" value="1"/>
</dbReference>
<evidence type="ECO:0000313" key="3">
    <source>
        <dbReference type="Proteomes" id="UP000813461"/>
    </source>
</evidence>
<evidence type="ECO:0008006" key="4">
    <source>
        <dbReference type="Google" id="ProtNLM"/>
    </source>
</evidence>
<dbReference type="EMBL" id="JAGMVJ010000002">
    <property type="protein sequence ID" value="KAH7093040.1"/>
    <property type="molecule type" value="Genomic_DNA"/>
</dbReference>
<dbReference type="Pfam" id="PF04681">
    <property type="entry name" value="Bys1"/>
    <property type="match status" value="1"/>
</dbReference>
<keyword evidence="1" id="KW-0732">Signal</keyword>
<accession>A0A8K0RES8</accession>
<evidence type="ECO:0000256" key="1">
    <source>
        <dbReference type="SAM" id="SignalP"/>
    </source>
</evidence>
<dbReference type="AlphaFoldDB" id="A0A8K0RES8"/>
<proteinExistence type="predicted"/>
<name>A0A8K0RES8_9PLEO</name>
<feature type="chain" id="PRO_5035453347" description="BYS1 domain protein" evidence="1">
    <location>
        <begin position="20"/>
        <end position="154"/>
    </location>
</feature>
<gene>
    <name evidence="2" type="ORF">FB567DRAFT_161882</name>
</gene>
<organism evidence="2 3">
    <name type="scientific">Paraphoma chrysanthemicola</name>
    <dbReference type="NCBI Taxonomy" id="798071"/>
    <lineage>
        <taxon>Eukaryota</taxon>
        <taxon>Fungi</taxon>
        <taxon>Dikarya</taxon>
        <taxon>Ascomycota</taxon>
        <taxon>Pezizomycotina</taxon>
        <taxon>Dothideomycetes</taxon>
        <taxon>Pleosporomycetidae</taxon>
        <taxon>Pleosporales</taxon>
        <taxon>Pleosporineae</taxon>
        <taxon>Phaeosphaeriaceae</taxon>
        <taxon>Paraphoma</taxon>
    </lineage>
</organism>